<proteinExistence type="predicted"/>
<dbReference type="EMBL" id="GBXM01023516">
    <property type="protein sequence ID" value="JAH85061.1"/>
    <property type="molecule type" value="Transcribed_RNA"/>
</dbReference>
<organism evidence="1">
    <name type="scientific">Anguilla anguilla</name>
    <name type="common">European freshwater eel</name>
    <name type="synonym">Muraena anguilla</name>
    <dbReference type="NCBI Taxonomy" id="7936"/>
    <lineage>
        <taxon>Eukaryota</taxon>
        <taxon>Metazoa</taxon>
        <taxon>Chordata</taxon>
        <taxon>Craniata</taxon>
        <taxon>Vertebrata</taxon>
        <taxon>Euteleostomi</taxon>
        <taxon>Actinopterygii</taxon>
        <taxon>Neopterygii</taxon>
        <taxon>Teleostei</taxon>
        <taxon>Anguilliformes</taxon>
        <taxon>Anguillidae</taxon>
        <taxon>Anguilla</taxon>
    </lineage>
</organism>
<accession>A0A0E9W420</accession>
<name>A0A0E9W420_ANGAN</name>
<protein>
    <submittedName>
        <fullName evidence="1">Uncharacterized protein</fullName>
    </submittedName>
</protein>
<reference evidence="1" key="2">
    <citation type="journal article" date="2015" name="Fish Shellfish Immunol.">
        <title>Early steps in the European eel (Anguilla anguilla)-Vibrio vulnificus interaction in the gills: Role of the RtxA13 toxin.</title>
        <authorList>
            <person name="Callol A."/>
            <person name="Pajuelo D."/>
            <person name="Ebbesson L."/>
            <person name="Teles M."/>
            <person name="MacKenzie S."/>
            <person name="Amaro C."/>
        </authorList>
    </citation>
    <scope>NUCLEOTIDE SEQUENCE</scope>
</reference>
<dbReference type="AlphaFoldDB" id="A0A0E9W420"/>
<sequence length="34" mass="3927">MQLPQPTLFLTTFFLSSLSHQWYFPSILIGVSLL</sequence>
<reference evidence="1" key="1">
    <citation type="submission" date="2014-11" db="EMBL/GenBank/DDBJ databases">
        <authorList>
            <person name="Amaro Gonzalez C."/>
        </authorList>
    </citation>
    <scope>NUCLEOTIDE SEQUENCE</scope>
</reference>
<evidence type="ECO:0000313" key="1">
    <source>
        <dbReference type="EMBL" id="JAH85061.1"/>
    </source>
</evidence>